<proteinExistence type="predicted"/>
<evidence type="ECO:0000313" key="2">
    <source>
        <dbReference type="Proteomes" id="UP000470409"/>
    </source>
</evidence>
<dbReference type="Proteomes" id="UP000470409">
    <property type="component" value="Unassembled WGS sequence"/>
</dbReference>
<dbReference type="Pfam" id="PF14199">
    <property type="entry name" value="DUF4317"/>
    <property type="match status" value="1"/>
</dbReference>
<dbReference type="InterPro" id="IPR025466">
    <property type="entry name" value="DUF4317"/>
</dbReference>
<gene>
    <name evidence="1" type="ORF">F8163_05905</name>
</gene>
<sequence>MHKKGCLTLKEIIAQKLDENDIKFEHFYYSFCKKKPRELTFSKVDDWINVDVSLQKIFKEQLVYILNSQLNDKNFEGISTGTLLEINREIKLPEGIEFPKDEKVLDIFDKVIRDGLTKEELQILGDTLALKYLTARYSRPSIYGLLTFQVEIEDEMRRFAFVTLCDLHLRHQNLRVDEDARKLVAEIIKNVFSKRELTKGVLYPYLESELVYGPSLLLYEDDKSRTLHWAEAFECQKRLSKRDEKEAIDGLIKEYFTKSEGLHLEEVGSFFKEIAATKEAAFSSDACGKALKQVHQSIDAEQVKKNWNEKLKLEERNLSMESIWSDKRDYTIKMGEKVELKVTPKKLKNIKQFVHHGRPYLVIEGDEAAKMGNIQLASLTWGQFKKAIEEE</sequence>
<protein>
    <submittedName>
        <fullName evidence="1">DUF4317 family protein</fullName>
    </submittedName>
</protein>
<reference evidence="1 2" key="1">
    <citation type="submission" date="2019-10" db="EMBL/GenBank/DDBJ databases">
        <title>Bacillus from the desert of Cuatro Cinegas, Coahuila.</title>
        <authorList>
            <person name="Olmedo-Alvarez G."/>
            <person name="Saldana S."/>
            <person name="Barcelo D."/>
        </authorList>
    </citation>
    <scope>NUCLEOTIDE SEQUENCE [LARGE SCALE GENOMIC DNA]</scope>
    <source>
        <strain evidence="1 2">CH155b_5T</strain>
    </source>
</reference>
<accession>A0A7V7VCD1</accession>
<dbReference type="EMBL" id="WBPG01000008">
    <property type="protein sequence ID" value="KAB2444716.1"/>
    <property type="molecule type" value="Genomic_DNA"/>
</dbReference>
<evidence type="ECO:0000313" key="1">
    <source>
        <dbReference type="EMBL" id="KAB2444716.1"/>
    </source>
</evidence>
<organism evidence="1 2">
    <name type="scientific">Bacillus luti</name>
    <dbReference type="NCBI Taxonomy" id="2026191"/>
    <lineage>
        <taxon>Bacteria</taxon>
        <taxon>Bacillati</taxon>
        <taxon>Bacillota</taxon>
        <taxon>Bacilli</taxon>
        <taxon>Bacillales</taxon>
        <taxon>Bacillaceae</taxon>
        <taxon>Bacillus</taxon>
        <taxon>Bacillus cereus group</taxon>
    </lineage>
</organism>
<comment type="caution">
    <text evidence="1">The sequence shown here is derived from an EMBL/GenBank/DDBJ whole genome shotgun (WGS) entry which is preliminary data.</text>
</comment>
<name>A0A7V7VCD1_9BACI</name>
<dbReference type="AlphaFoldDB" id="A0A7V7VCD1"/>